<name>A0A8X6GSX3_TRICU</name>
<protein>
    <submittedName>
        <fullName evidence="1">Uncharacterized protein</fullName>
    </submittedName>
</protein>
<dbReference type="Proteomes" id="UP000887116">
    <property type="component" value="Unassembled WGS sequence"/>
</dbReference>
<reference evidence="1" key="1">
    <citation type="submission" date="2020-07" db="EMBL/GenBank/DDBJ databases">
        <title>Multicomponent nature underlies the extraordinary mechanical properties of spider dragline silk.</title>
        <authorList>
            <person name="Kono N."/>
            <person name="Nakamura H."/>
            <person name="Mori M."/>
            <person name="Yoshida Y."/>
            <person name="Ohtoshi R."/>
            <person name="Malay A.D."/>
            <person name="Moran D.A.P."/>
            <person name="Tomita M."/>
            <person name="Numata K."/>
            <person name="Arakawa K."/>
        </authorList>
    </citation>
    <scope>NUCLEOTIDE SEQUENCE</scope>
</reference>
<evidence type="ECO:0000313" key="2">
    <source>
        <dbReference type="Proteomes" id="UP000887116"/>
    </source>
</evidence>
<dbReference type="EMBL" id="BMAO01016515">
    <property type="protein sequence ID" value="GFR09194.1"/>
    <property type="molecule type" value="Genomic_DNA"/>
</dbReference>
<organism evidence="1 2">
    <name type="scientific">Trichonephila clavata</name>
    <name type="common">Joro spider</name>
    <name type="synonym">Nephila clavata</name>
    <dbReference type="NCBI Taxonomy" id="2740835"/>
    <lineage>
        <taxon>Eukaryota</taxon>
        <taxon>Metazoa</taxon>
        <taxon>Ecdysozoa</taxon>
        <taxon>Arthropoda</taxon>
        <taxon>Chelicerata</taxon>
        <taxon>Arachnida</taxon>
        <taxon>Araneae</taxon>
        <taxon>Araneomorphae</taxon>
        <taxon>Entelegynae</taxon>
        <taxon>Araneoidea</taxon>
        <taxon>Nephilidae</taxon>
        <taxon>Trichonephila</taxon>
    </lineage>
</organism>
<gene>
    <name evidence="1" type="primary">NCL1_13145</name>
    <name evidence="1" type="ORF">TNCT_523681</name>
</gene>
<sequence>MTRKDSDNSINLENEIIVTVMNATHDEHTPQESLEKETTTELNKDSTNILYSINGSIMTEAASDESHTEKRKATAILHGDQYTSSNSSKSEDFLLPMSNNSDWKNMTKYDSGFTNKENLYYREYQNTKMGNNAFLKLWRGKAGVKIEPFGVNGSYKMIPMYQSSENKLKLQ</sequence>
<dbReference type="AlphaFoldDB" id="A0A8X6GSX3"/>
<accession>A0A8X6GSX3</accession>
<comment type="caution">
    <text evidence="1">The sequence shown here is derived from an EMBL/GenBank/DDBJ whole genome shotgun (WGS) entry which is preliminary data.</text>
</comment>
<evidence type="ECO:0000313" key="1">
    <source>
        <dbReference type="EMBL" id="GFR09194.1"/>
    </source>
</evidence>
<proteinExistence type="predicted"/>
<keyword evidence="2" id="KW-1185">Reference proteome</keyword>